<dbReference type="EMBL" id="JBBHLL010000218">
    <property type="protein sequence ID" value="KAK7809251.1"/>
    <property type="molecule type" value="Genomic_DNA"/>
</dbReference>
<evidence type="ECO:0000313" key="2">
    <source>
        <dbReference type="Proteomes" id="UP001488838"/>
    </source>
</evidence>
<sequence>MLQDFILHCEMSPKRWQVEDSRFQQVPEVAAAMGRSSGNLAGSVLNSKRQMQPSVTMEDPNRVALGANQAIKTSPMNSSCKKLKTKATSYVGFGFKNMVFWSFGLGQGPGEEELGRYPTP</sequence>
<dbReference type="Proteomes" id="UP001488838">
    <property type="component" value="Unassembled WGS sequence"/>
</dbReference>
<keyword evidence="2" id="KW-1185">Reference proteome</keyword>
<proteinExistence type="predicted"/>
<gene>
    <name evidence="1" type="ORF">U0070_025660</name>
</gene>
<evidence type="ECO:0000313" key="1">
    <source>
        <dbReference type="EMBL" id="KAK7809251.1"/>
    </source>
</evidence>
<organism evidence="1 2">
    <name type="scientific">Myodes glareolus</name>
    <name type="common">Bank vole</name>
    <name type="synonym">Clethrionomys glareolus</name>
    <dbReference type="NCBI Taxonomy" id="447135"/>
    <lineage>
        <taxon>Eukaryota</taxon>
        <taxon>Metazoa</taxon>
        <taxon>Chordata</taxon>
        <taxon>Craniata</taxon>
        <taxon>Vertebrata</taxon>
        <taxon>Euteleostomi</taxon>
        <taxon>Mammalia</taxon>
        <taxon>Eutheria</taxon>
        <taxon>Euarchontoglires</taxon>
        <taxon>Glires</taxon>
        <taxon>Rodentia</taxon>
        <taxon>Myomorpha</taxon>
        <taxon>Muroidea</taxon>
        <taxon>Cricetidae</taxon>
        <taxon>Arvicolinae</taxon>
        <taxon>Myodes</taxon>
    </lineage>
</organism>
<protein>
    <submittedName>
        <fullName evidence="1">Uncharacterized protein</fullName>
    </submittedName>
</protein>
<comment type="caution">
    <text evidence="1">The sequence shown here is derived from an EMBL/GenBank/DDBJ whole genome shotgun (WGS) entry which is preliminary data.</text>
</comment>
<dbReference type="AlphaFoldDB" id="A0AAW0I4E2"/>
<accession>A0AAW0I4E2</accession>
<reference evidence="1 2" key="1">
    <citation type="journal article" date="2023" name="bioRxiv">
        <title>Conserved and derived expression patterns and positive selection on dental genes reveal complex evolutionary context of ever-growing rodent molars.</title>
        <authorList>
            <person name="Calamari Z.T."/>
            <person name="Song A."/>
            <person name="Cohen E."/>
            <person name="Akter M."/>
            <person name="Roy R.D."/>
            <person name="Hallikas O."/>
            <person name="Christensen M.M."/>
            <person name="Li P."/>
            <person name="Marangoni P."/>
            <person name="Jernvall J."/>
            <person name="Klein O.D."/>
        </authorList>
    </citation>
    <scope>NUCLEOTIDE SEQUENCE [LARGE SCALE GENOMIC DNA]</scope>
    <source>
        <strain evidence="1">V071</strain>
    </source>
</reference>
<name>A0AAW0I4E2_MYOGA</name>